<dbReference type="OrthoDB" id="3890746at2759"/>
<organism evidence="2 3">
    <name type="scientific">Periconia macrospinosa</name>
    <dbReference type="NCBI Taxonomy" id="97972"/>
    <lineage>
        <taxon>Eukaryota</taxon>
        <taxon>Fungi</taxon>
        <taxon>Dikarya</taxon>
        <taxon>Ascomycota</taxon>
        <taxon>Pezizomycotina</taxon>
        <taxon>Dothideomycetes</taxon>
        <taxon>Pleosporomycetidae</taxon>
        <taxon>Pleosporales</taxon>
        <taxon>Massarineae</taxon>
        <taxon>Periconiaceae</taxon>
        <taxon>Periconia</taxon>
    </lineage>
</organism>
<keyword evidence="1" id="KW-0472">Membrane</keyword>
<gene>
    <name evidence="2" type="ORF">DM02DRAFT_533900</name>
</gene>
<accession>A0A2V1DHL4</accession>
<protein>
    <recommendedName>
        <fullName evidence="4">MARVEL domain-containing protein</fullName>
    </recommendedName>
</protein>
<evidence type="ECO:0000313" key="3">
    <source>
        <dbReference type="Proteomes" id="UP000244855"/>
    </source>
</evidence>
<feature type="transmembrane region" description="Helical" evidence="1">
    <location>
        <begin position="62"/>
        <end position="84"/>
    </location>
</feature>
<evidence type="ECO:0008006" key="4">
    <source>
        <dbReference type="Google" id="ProtNLM"/>
    </source>
</evidence>
<keyword evidence="3" id="KW-1185">Reference proteome</keyword>
<keyword evidence="1" id="KW-1133">Transmembrane helix</keyword>
<evidence type="ECO:0000313" key="2">
    <source>
        <dbReference type="EMBL" id="PVH97083.1"/>
    </source>
</evidence>
<feature type="transmembrane region" description="Helical" evidence="1">
    <location>
        <begin position="12"/>
        <end position="34"/>
    </location>
</feature>
<dbReference type="Proteomes" id="UP000244855">
    <property type="component" value="Unassembled WGS sequence"/>
</dbReference>
<reference evidence="2 3" key="1">
    <citation type="journal article" date="2018" name="Sci. Rep.">
        <title>Comparative genomics provides insights into the lifestyle and reveals functional heterogeneity of dark septate endophytic fungi.</title>
        <authorList>
            <person name="Knapp D.G."/>
            <person name="Nemeth J.B."/>
            <person name="Barry K."/>
            <person name="Hainaut M."/>
            <person name="Henrissat B."/>
            <person name="Johnson J."/>
            <person name="Kuo A."/>
            <person name="Lim J.H.P."/>
            <person name="Lipzen A."/>
            <person name="Nolan M."/>
            <person name="Ohm R.A."/>
            <person name="Tamas L."/>
            <person name="Grigoriev I.V."/>
            <person name="Spatafora J.W."/>
            <person name="Nagy L.G."/>
            <person name="Kovacs G.M."/>
        </authorList>
    </citation>
    <scope>NUCLEOTIDE SEQUENCE [LARGE SCALE GENOMIC DNA]</scope>
    <source>
        <strain evidence="2 3">DSE2036</strain>
    </source>
</reference>
<keyword evidence="1" id="KW-0812">Transmembrane</keyword>
<proteinExistence type="predicted"/>
<name>A0A2V1DHL4_9PLEO</name>
<feature type="transmembrane region" description="Helical" evidence="1">
    <location>
        <begin position="167"/>
        <end position="192"/>
    </location>
</feature>
<feature type="transmembrane region" description="Helical" evidence="1">
    <location>
        <begin position="96"/>
        <end position="119"/>
    </location>
</feature>
<dbReference type="EMBL" id="KZ805446">
    <property type="protein sequence ID" value="PVH97083.1"/>
    <property type="molecule type" value="Genomic_DNA"/>
</dbReference>
<dbReference type="AlphaFoldDB" id="A0A2V1DHL4"/>
<sequence>MKVNPAPLHLAQTVMTGLVVTMSLAIIGTAGHTLDVFNKQQSSNPWWLPLWRDHFDVHGTKALLASGAVTFVLMTAFLVLSAIPKFNLANKPTLRALAAIGSSACSGILCLGTIIYAFVLNNDAPERDTIQTWTCKYKNGRPLQQDLSLPTNMGNGNFGRLCHESKFALYGTLVVFLLLGSSTILGVVGWCADKWAARQTRKEMETAS</sequence>
<evidence type="ECO:0000256" key="1">
    <source>
        <dbReference type="SAM" id="Phobius"/>
    </source>
</evidence>